<feature type="domain" description="N-acetyltransferase" evidence="1">
    <location>
        <begin position="1"/>
        <end position="69"/>
    </location>
</feature>
<dbReference type="InterPro" id="IPR000182">
    <property type="entry name" value="GNAT_dom"/>
</dbReference>
<accession>A0A9W9W3U7</accession>
<dbReference type="GO" id="GO:0016747">
    <property type="term" value="F:acyltransferase activity, transferring groups other than amino-acyl groups"/>
    <property type="evidence" value="ECO:0007669"/>
    <property type="project" value="InterPro"/>
</dbReference>
<dbReference type="Proteomes" id="UP001147747">
    <property type="component" value="Unassembled WGS sequence"/>
</dbReference>
<comment type="caution">
    <text evidence="2">The sequence shown here is derived from an EMBL/GenBank/DDBJ whole genome shotgun (WGS) entry which is preliminary data.</text>
</comment>
<dbReference type="PANTHER" id="PTHR42791">
    <property type="entry name" value="GNAT FAMILY ACETYLTRANSFERASE"/>
    <property type="match status" value="1"/>
</dbReference>
<evidence type="ECO:0000313" key="3">
    <source>
        <dbReference type="Proteomes" id="UP001147747"/>
    </source>
</evidence>
<dbReference type="Pfam" id="PF13673">
    <property type="entry name" value="Acetyltransf_10"/>
    <property type="match status" value="1"/>
</dbReference>
<dbReference type="CDD" id="cd04301">
    <property type="entry name" value="NAT_SF"/>
    <property type="match status" value="1"/>
</dbReference>
<dbReference type="PROSITE" id="PS51186">
    <property type="entry name" value="GNAT"/>
    <property type="match status" value="1"/>
</dbReference>
<dbReference type="AlphaFoldDB" id="A0A9W9W3U7"/>
<keyword evidence="3" id="KW-1185">Reference proteome</keyword>
<dbReference type="SUPFAM" id="SSF55729">
    <property type="entry name" value="Acyl-CoA N-acyltransferases (Nat)"/>
    <property type="match status" value="1"/>
</dbReference>
<dbReference type="InterPro" id="IPR016181">
    <property type="entry name" value="Acyl_CoA_acyltransferase"/>
</dbReference>
<name>A0A9W9W3U7_9EURO</name>
<proteinExistence type="predicted"/>
<evidence type="ECO:0000259" key="1">
    <source>
        <dbReference type="PROSITE" id="PS51186"/>
    </source>
</evidence>
<dbReference type="PANTHER" id="PTHR42791:SF17">
    <property type="entry name" value="ACETYLTRANSFERASE, GNAT FAMILY FAMILY (AFU_ORTHOLOGUE AFUA_8G05690)"/>
    <property type="match status" value="1"/>
</dbReference>
<dbReference type="EMBL" id="JAPZBU010000006">
    <property type="protein sequence ID" value="KAJ5398168.1"/>
    <property type="molecule type" value="Genomic_DNA"/>
</dbReference>
<dbReference type="InterPro" id="IPR052523">
    <property type="entry name" value="Trichothecene_AcTrans"/>
</dbReference>
<organism evidence="2 3">
    <name type="scientific">Penicillium cosmopolitanum</name>
    <dbReference type="NCBI Taxonomy" id="1131564"/>
    <lineage>
        <taxon>Eukaryota</taxon>
        <taxon>Fungi</taxon>
        <taxon>Dikarya</taxon>
        <taxon>Ascomycota</taxon>
        <taxon>Pezizomycotina</taxon>
        <taxon>Eurotiomycetes</taxon>
        <taxon>Eurotiomycetidae</taxon>
        <taxon>Eurotiales</taxon>
        <taxon>Aspergillaceae</taxon>
        <taxon>Penicillium</taxon>
    </lineage>
</organism>
<protein>
    <recommendedName>
        <fullName evidence="1">N-acetyltransferase domain-containing protein</fullName>
    </recommendedName>
</protein>
<reference evidence="2" key="1">
    <citation type="submission" date="2022-12" db="EMBL/GenBank/DDBJ databases">
        <authorList>
            <person name="Petersen C."/>
        </authorList>
    </citation>
    <scope>NUCLEOTIDE SEQUENCE</scope>
    <source>
        <strain evidence="2">IBT 29677</strain>
    </source>
</reference>
<dbReference type="RefSeq" id="XP_056490220.1">
    <property type="nucleotide sequence ID" value="XM_056630918.1"/>
</dbReference>
<sequence length="93" mass="10203">MAVDPSYQRNGIGSALLKMFCHYIDENALDAFVMSSPAGVRLYSNFGFKAVGVVETKHGNFTSMLRTSGFMGNNGNVCEEGKLMANSHHCYEE</sequence>
<gene>
    <name evidence="2" type="ORF">N7509_006281</name>
</gene>
<dbReference type="Gene3D" id="3.40.630.30">
    <property type="match status" value="1"/>
</dbReference>
<dbReference type="GeneID" id="81369898"/>
<reference evidence="2" key="2">
    <citation type="journal article" date="2023" name="IMA Fungus">
        <title>Comparative genomic study of the Penicillium genus elucidates a diverse pangenome and 15 lateral gene transfer events.</title>
        <authorList>
            <person name="Petersen C."/>
            <person name="Sorensen T."/>
            <person name="Nielsen M.R."/>
            <person name="Sondergaard T.E."/>
            <person name="Sorensen J.L."/>
            <person name="Fitzpatrick D.A."/>
            <person name="Frisvad J.C."/>
            <person name="Nielsen K.L."/>
        </authorList>
    </citation>
    <scope>NUCLEOTIDE SEQUENCE</scope>
    <source>
        <strain evidence="2">IBT 29677</strain>
    </source>
</reference>
<evidence type="ECO:0000313" key="2">
    <source>
        <dbReference type="EMBL" id="KAJ5398168.1"/>
    </source>
</evidence>
<dbReference type="OrthoDB" id="2744543at2759"/>